<feature type="region of interest" description="Disordered" evidence="1">
    <location>
        <begin position="146"/>
        <end position="166"/>
    </location>
</feature>
<dbReference type="InterPro" id="IPR032693">
    <property type="entry name" value="YtkA-like_dom"/>
</dbReference>
<dbReference type="PROSITE" id="PS51257">
    <property type="entry name" value="PROKAR_LIPOPROTEIN"/>
    <property type="match status" value="1"/>
</dbReference>
<dbReference type="OrthoDB" id="2679563at2"/>
<dbReference type="Pfam" id="PF13115">
    <property type="entry name" value="YtkA"/>
    <property type="match status" value="1"/>
</dbReference>
<gene>
    <name evidence="4" type="ORF">CHH64_16265</name>
</gene>
<evidence type="ECO:0000313" key="5">
    <source>
        <dbReference type="Proteomes" id="UP000216013"/>
    </source>
</evidence>
<keyword evidence="2" id="KW-0732">Signal</keyword>
<dbReference type="Proteomes" id="UP000216013">
    <property type="component" value="Unassembled WGS sequence"/>
</dbReference>
<evidence type="ECO:0000313" key="4">
    <source>
        <dbReference type="EMBL" id="PAD19987.1"/>
    </source>
</evidence>
<feature type="signal peptide" evidence="2">
    <location>
        <begin position="1"/>
        <end position="25"/>
    </location>
</feature>
<evidence type="ECO:0000259" key="3">
    <source>
        <dbReference type="Pfam" id="PF13115"/>
    </source>
</evidence>
<feature type="domain" description="YtkA-like" evidence="3">
    <location>
        <begin position="38"/>
        <end position="119"/>
    </location>
</feature>
<feature type="chain" id="PRO_5038662645" description="YtkA-like domain-containing protein" evidence="2">
    <location>
        <begin position="26"/>
        <end position="166"/>
    </location>
</feature>
<name>A0A268A782_9BACI</name>
<dbReference type="EMBL" id="NPBV01000027">
    <property type="protein sequence ID" value="PAD19987.1"/>
    <property type="molecule type" value="Genomic_DNA"/>
</dbReference>
<proteinExistence type="predicted"/>
<sequence length="166" mass="18899">MRKKGEKQMRLIKFTPLLLTFFLLAACSADPEAADHYAKREEVNVNIKAPESIEADSTPKIDVKLTQDGKSLEQEATVNFLVWKDENKADAEEIPASMDADGTYHLEYTFSSDGVYFVKADVKVDNIHLMPTKQIRVGELTQEEIEKIKQEQEQKKQNDSGSHHHH</sequence>
<evidence type="ECO:0000256" key="2">
    <source>
        <dbReference type="SAM" id="SignalP"/>
    </source>
</evidence>
<evidence type="ECO:0000256" key="1">
    <source>
        <dbReference type="SAM" id="MobiDB-lite"/>
    </source>
</evidence>
<reference evidence="4 5" key="1">
    <citation type="submission" date="2017-07" db="EMBL/GenBank/DDBJ databases">
        <title>Isolation and whole genome analysis of endospore-forming bacteria from heroin.</title>
        <authorList>
            <person name="Kalinowski J."/>
            <person name="Ahrens B."/>
            <person name="Al-Dilaimi A."/>
            <person name="Winkler A."/>
            <person name="Wibberg D."/>
            <person name="Schleenbecker U."/>
            <person name="Ruckert C."/>
            <person name="Wolfel R."/>
            <person name="Grass G."/>
        </authorList>
    </citation>
    <scope>NUCLEOTIDE SEQUENCE [LARGE SCALE GENOMIC DNA]</scope>
    <source>
        <strain evidence="4 5">7528</strain>
    </source>
</reference>
<protein>
    <recommendedName>
        <fullName evidence="3">YtkA-like domain-containing protein</fullName>
    </recommendedName>
</protein>
<comment type="caution">
    <text evidence="4">The sequence shown here is derived from an EMBL/GenBank/DDBJ whole genome shotgun (WGS) entry which is preliminary data.</text>
</comment>
<dbReference type="AlphaFoldDB" id="A0A268A782"/>
<organism evidence="4 5">
    <name type="scientific">Terribacillus saccharophilus</name>
    <dbReference type="NCBI Taxonomy" id="361277"/>
    <lineage>
        <taxon>Bacteria</taxon>
        <taxon>Bacillati</taxon>
        <taxon>Bacillota</taxon>
        <taxon>Bacilli</taxon>
        <taxon>Bacillales</taxon>
        <taxon>Bacillaceae</taxon>
        <taxon>Terribacillus</taxon>
    </lineage>
</organism>
<accession>A0A268A782</accession>